<keyword evidence="2" id="KW-0732">Signal</keyword>
<dbReference type="EMBL" id="BAABJQ010000003">
    <property type="protein sequence ID" value="GAA5179829.1"/>
    <property type="molecule type" value="Genomic_DNA"/>
</dbReference>
<sequence length="239" mass="24573">MKRTLRRGSVIVAGSLIGLLATAGVAQAHVTIDPTQASQGGYIRMAFRVPTESDTTSTTKLEVDLPTDEPIASISLEPVPGWTGTLDKTKLPKPITTDDGEVTEAVTKITWTANSTDTAIKPGQFEEFPVSLGPLPAVKSITFKALQTYSDGTIVRWIDLKTPGAPEPENPAPVLNLTPTSDDAAVQAGAPAATGVGADPSTRTSSDTAALATGIIGAVLGLGGLVLGGLAFTRSRRAG</sequence>
<feature type="domain" description="YncI copper-binding" evidence="3">
    <location>
        <begin position="29"/>
        <end position="177"/>
    </location>
</feature>
<feature type="chain" id="PRO_5045865035" evidence="2">
    <location>
        <begin position="29"/>
        <end position="239"/>
    </location>
</feature>
<dbReference type="Pfam" id="PF07987">
    <property type="entry name" value="DUF1775"/>
    <property type="match status" value="1"/>
</dbReference>
<dbReference type="Gene3D" id="2.60.40.2230">
    <property type="entry name" value="Uncharacterised protein YcnI-like PF07987, DUF1775"/>
    <property type="match status" value="1"/>
</dbReference>
<keyword evidence="5" id="KW-1185">Reference proteome</keyword>
<protein>
    <submittedName>
        <fullName evidence="4">YcnI family protein</fullName>
    </submittedName>
</protein>
<reference evidence="5" key="1">
    <citation type="journal article" date="2019" name="Int. J. Syst. Evol. Microbiol.">
        <title>The Global Catalogue of Microorganisms (GCM) 10K type strain sequencing project: providing services to taxonomists for standard genome sequencing and annotation.</title>
        <authorList>
            <consortium name="The Broad Institute Genomics Platform"/>
            <consortium name="The Broad Institute Genome Sequencing Center for Infectious Disease"/>
            <person name="Wu L."/>
            <person name="Ma J."/>
        </authorList>
    </citation>
    <scope>NUCLEOTIDE SEQUENCE [LARGE SCALE GENOMIC DNA]</scope>
    <source>
        <strain evidence="5">JCM 18304</strain>
    </source>
</reference>
<dbReference type="InterPro" id="IPR038507">
    <property type="entry name" value="YcnI-like_sf"/>
</dbReference>
<feature type="transmembrane region" description="Helical" evidence="1">
    <location>
        <begin position="209"/>
        <end position="232"/>
    </location>
</feature>
<gene>
    <name evidence="4" type="ORF">GCM10023322_10770</name>
</gene>
<dbReference type="CDD" id="cd08545">
    <property type="entry name" value="YcnI_like"/>
    <property type="match status" value="1"/>
</dbReference>
<dbReference type="Proteomes" id="UP001501570">
    <property type="component" value="Unassembled WGS sequence"/>
</dbReference>
<evidence type="ECO:0000313" key="4">
    <source>
        <dbReference type="EMBL" id="GAA5179829.1"/>
    </source>
</evidence>
<keyword evidence="1" id="KW-0812">Transmembrane</keyword>
<keyword evidence="1" id="KW-0472">Membrane</keyword>
<evidence type="ECO:0000313" key="5">
    <source>
        <dbReference type="Proteomes" id="UP001501570"/>
    </source>
</evidence>
<accession>A0ABP9RKZ1</accession>
<dbReference type="RefSeq" id="WP_345626651.1">
    <property type="nucleotide sequence ID" value="NZ_BAABJQ010000003.1"/>
</dbReference>
<evidence type="ECO:0000256" key="1">
    <source>
        <dbReference type="SAM" id="Phobius"/>
    </source>
</evidence>
<feature type="signal peptide" evidence="2">
    <location>
        <begin position="1"/>
        <end position="28"/>
    </location>
</feature>
<evidence type="ECO:0000256" key="2">
    <source>
        <dbReference type="SAM" id="SignalP"/>
    </source>
</evidence>
<comment type="caution">
    <text evidence="4">The sequence shown here is derived from an EMBL/GenBank/DDBJ whole genome shotgun (WGS) entry which is preliminary data.</text>
</comment>
<organism evidence="4 5">
    <name type="scientific">Rugosimonospora acidiphila</name>
    <dbReference type="NCBI Taxonomy" id="556531"/>
    <lineage>
        <taxon>Bacteria</taxon>
        <taxon>Bacillati</taxon>
        <taxon>Actinomycetota</taxon>
        <taxon>Actinomycetes</taxon>
        <taxon>Micromonosporales</taxon>
        <taxon>Micromonosporaceae</taxon>
        <taxon>Rugosimonospora</taxon>
    </lineage>
</organism>
<dbReference type="InterPro" id="IPR012533">
    <property type="entry name" value="YcnI-copper_dom"/>
</dbReference>
<name>A0ABP9RKZ1_9ACTN</name>
<proteinExistence type="predicted"/>
<keyword evidence="1" id="KW-1133">Transmembrane helix</keyword>
<evidence type="ECO:0000259" key="3">
    <source>
        <dbReference type="Pfam" id="PF07987"/>
    </source>
</evidence>